<dbReference type="InterPro" id="IPR050701">
    <property type="entry name" value="Histone_Mod_Regulator"/>
</dbReference>
<gene>
    <name evidence="1" type="ORF">V6N11_011718</name>
</gene>
<organism evidence="1 2">
    <name type="scientific">Hibiscus sabdariffa</name>
    <name type="common">roselle</name>
    <dbReference type="NCBI Taxonomy" id="183260"/>
    <lineage>
        <taxon>Eukaryota</taxon>
        <taxon>Viridiplantae</taxon>
        <taxon>Streptophyta</taxon>
        <taxon>Embryophyta</taxon>
        <taxon>Tracheophyta</taxon>
        <taxon>Spermatophyta</taxon>
        <taxon>Magnoliopsida</taxon>
        <taxon>eudicotyledons</taxon>
        <taxon>Gunneridae</taxon>
        <taxon>Pentapetalae</taxon>
        <taxon>rosids</taxon>
        <taxon>malvids</taxon>
        <taxon>Malvales</taxon>
        <taxon>Malvaceae</taxon>
        <taxon>Malvoideae</taxon>
        <taxon>Hibiscus</taxon>
    </lineage>
</organism>
<evidence type="ECO:0000313" key="1">
    <source>
        <dbReference type="EMBL" id="KAK9021747.1"/>
    </source>
</evidence>
<name>A0ABR2S957_9ROSI</name>
<accession>A0ABR2S957</accession>
<dbReference type="EMBL" id="JBBPBN010000016">
    <property type="protein sequence ID" value="KAK9021747.1"/>
    <property type="molecule type" value="Genomic_DNA"/>
</dbReference>
<evidence type="ECO:0000313" key="2">
    <source>
        <dbReference type="Proteomes" id="UP001396334"/>
    </source>
</evidence>
<dbReference type="PANTHER" id="PTHR13793">
    <property type="entry name" value="PHD FINGER PROTEINS"/>
    <property type="match status" value="1"/>
</dbReference>
<keyword evidence="2" id="KW-1185">Reference proteome</keyword>
<protein>
    <submittedName>
        <fullName evidence="1">Uncharacterized protein</fullName>
    </submittedName>
</protein>
<reference evidence="1 2" key="1">
    <citation type="journal article" date="2024" name="G3 (Bethesda)">
        <title>Genome assembly of Hibiscus sabdariffa L. provides insights into metabolisms of medicinal natural products.</title>
        <authorList>
            <person name="Kim T."/>
        </authorList>
    </citation>
    <scope>NUCLEOTIDE SEQUENCE [LARGE SCALE GENOMIC DNA]</scope>
    <source>
        <strain evidence="1">TK-2024</strain>
        <tissue evidence="1">Old leaves</tissue>
    </source>
</reference>
<dbReference type="PANTHER" id="PTHR13793:SF132">
    <property type="entry name" value="HISTONE-LYSINE N-METHYLTRANSFERASE ATX5"/>
    <property type="match status" value="1"/>
</dbReference>
<sequence length="144" mass="16281">MPEAACVMFFGHSGNERQRDYAWVRRGMIFPFVDLLDRFHEQPELPRCKAVYLQPGRGALNPTDVETLWVHVTCTWFQPEVSFAGDEKMEPALGFLSIPSNSFVKVVLLYSHQSIVKSSSLLVITKILLLTISLTKNLSNIALL</sequence>
<dbReference type="Proteomes" id="UP001396334">
    <property type="component" value="Unassembled WGS sequence"/>
</dbReference>
<proteinExistence type="predicted"/>
<comment type="caution">
    <text evidence="1">The sequence shown here is derived from an EMBL/GenBank/DDBJ whole genome shotgun (WGS) entry which is preliminary data.</text>
</comment>